<sequence>MDPVAGLVFGVGLITLGVMIHYVKNQVANGSIQRNSAIGIRTKATMSSDSAWQAGHASAAPMLTVTFLTAYAVGAISLAISLALTLSGAKNPAVIIVPLAGIVVILALLTTAALKANSAARAVGHSDG</sequence>
<reference evidence="2 3" key="1">
    <citation type="journal article" date="2018" name="Front. Microbiol.">
        <title>Genome Sequencing of Streptomyces atratus SCSIOZH16 and Activation Production of Nocardamine via Metabolic Engineering.</title>
        <authorList>
            <person name="Li Y."/>
            <person name="Zhang C."/>
            <person name="Liu C."/>
            <person name="Ju J."/>
            <person name="Ma J."/>
        </authorList>
    </citation>
    <scope>NUCLEOTIDE SEQUENCE [LARGE SCALE GENOMIC DNA]</scope>
    <source>
        <strain evidence="2 3">SCSIO_ZH16</strain>
    </source>
</reference>
<feature type="transmembrane region" description="Helical" evidence="1">
    <location>
        <begin position="93"/>
        <end position="114"/>
    </location>
</feature>
<dbReference type="Proteomes" id="UP000252698">
    <property type="component" value="Chromosome"/>
</dbReference>
<dbReference type="EMBL" id="CP027306">
    <property type="protein sequence ID" value="AXE82006.1"/>
    <property type="molecule type" value="Genomic_DNA"/>
</dbReference>
<dbReference type="InterPro" id="IPR025962">
    <property type="entry name" value="SdpI/YhfL"/>
</dbReference>
<name>A0A2Z5JNJ5_STRAR</name>
<keyword evidence="1" id="KW-0472">Membrane</keyword>
<gene>
    <name evidence="2" type="ORF">C5746_39530</name>
</gene>
<feature type="transmembrane region" description="Helical" evidence="1">
    <location>
        <begin position="65"/>
        <end position="87"/>
    </location>
</feature>
<dbReference type="KEGG" id="sata:C5746_39530"/>
<evidence type="ECO:0000313" key="3">
    <source>
        <dbReference type="Proteomes" id="UP000252698"/>
    </source>
</evidence>
<dbReference type="GeneID" id="95524379"/>
<organism evidence="2 3">
    <name type="scientific">Streptomyces atratus</name>
    <dbReference type="NCBI Taxonomy" id="1893"/>
    <lineage>
        <taxon>Bacteria</taxon>
        <taxon>Bacillati</taxon>
        <taxon>Actinomycetota</taxon>
        <taxon>Actinomycetes</taxon>
        <taxon>Kitasatosporales</taxon>
        <taxon>Streptomycetaceae</taxon>
        <taxon>Streptomyces</taxon>
    </lineage>
</organism>
<feature type="transmembrane region" description="Helical" evidence="1">
    <location>
        <begin position="6"/>
        <end position="23"/>
    </location>
</feature>
<keyword evidence="1" id="KW-0812">Transmembrane</keyword>
<evidence type="ECO:0000256" key="1">
    <source>
        <dbReference type="SAM" id="Phobius"/>
    </source>
</evidence>
<evidence type="ECO:0008006" key="4">
    <source>
        <dbReference type="Google" id="ProtNLM"/>
    </source>
</evidence>
<accession>A0A2Z5JNJ5</accession>
<protein>
    <recommendedName>
        <fullName evidence="4">SdpI/YhfL protein family protein</fullName>
    </recommendedName>
</protein>
<dbReference type="AlphaFoldDB" id="A0A2Z5JNJ5"/>
<proteinExistence type="predicted"/>
<evidence type="ECO:0000313" key="2">
    <source>
        <dbReference type="EMBL" id="AXE82006.1"/>
    </source>
</evidence>
<dbReference type="RefSeq" id="WP_114248405.1">
    <property type="nucleotide sequence ID" value="NZ_CP027306.1"/>
</dbReference>
<dbReference type="Pfam" id="PF13630">
    <property type="entry name" value="SdpI"/>
    <property type="match status" value="1"/>
</dbReference>
<keyword evidence="1" id="KW-1133">Transmembrane helix</keyword>